<comment type="caution">
    <text evidence="4">The sequence shown here is derived from an EMBL/GenBank/DDBJ whole genome shotgun (WGS) entry which is preliminary data.</text>
</comment>
<name>A0AAI8VUQ5_9PEZI</name>
<accession>A0AAI8VUQ5</accession>
<evidence type="ECO:0000313" key="5">
    <source>
        <dbReference type="Proteomes" id="UP001295740"/>
    </source>
</evidence>
<dbReference type="GO" id="GO:0008270">
    <property type="term" value="F:zinc ion binding"/>
    <property type="evidence" value="ECO:0007669"/>
    <property type="project" value="UniProtKB-UniRule"/>
</dbReference>
<dbReference type="Gene3D" id="3.30.60.190">
    <property type="match status" value="1"/>
</dbReference>
<evidence type="ECO:0000259" key="3">
    <source>
        <dbReference type="PROSITE" id="PS51083"/>
    </source>
</evidence>
<dbReference type="Pfam" id="PF04438">
    <property type="entry name" value="zf-HIT"/>
    <property type="match status" value="1"/>
</dbReference>
<keyword evidence="1" id="KW-0862">Zinc</keyword>
<keyword evidence="1" id="KW-0863">Zinc-finger</keyword>
<evidence type="ECO:0000313" key="4">
    <source>
        <dbReference type="EMBL" id="CAJ2511080.1"/>
    </source>
</evidence>
<protein>
    <submittedName>
        <fullName evidence="4">Uu.00g067050.m01.CDS01</fullName>
    </submittedName>
</protein>
<sequence>MAATRPLCLICEAIEGKYKCPRCNEYTCSVACSREHRDNHPDVEAADTTARSSTMSNSAQSFLAPSEQSNSTTANVELNSVADMPEYQDLVQRYPVLKQLLWDIAVATDPPVSDGHGGGLSNVGLPGPRPAYRKNNQPWTKDVGMEHGLDALQQAKHSPTAARDAIREFCDLVSMFKSRKKDEDDFRKQLLQADAKIISRLMKEEDAA</sequence>
<evidence type="ECO:0000256" key="1">
    <source>
        <dbReference type="PROSITE-ProRule" id="PRU00453"/>
    </source>
</evidence>
<organism evidence="4 5">
    <name type="scientific">Anthostomella pinea</name>
    <dbReference type="NCBI Taxonomy" id="933095"/>
    <lineage>
        <taxon>Eukaryota</taxon>
        <taxon>Fungi</taxon>
        <taxon>Dikarya</taxon>
        <taxon>Ascomycota</taxon>
        <taxon>Pezizomycotina</taxon>
        <taxon>Sordariomycetes</taxon>
        <taxon>Xylariomycetidae</taxon>
        <taxon>Xylariales</taxon>
        <taxon>Xylariaceae</taxon>
        <taxon>Anthostomella</taxon>
    </lineage>
</organism>
<dbReference type="InterPro" id="IPR007529">
    <property type="entry name" value="Znf_HIT"/>
</dbReference>
<feature type="compositionally biased region" description="Polar residues" evidence="2">
    <location>
        <begin position="49"/>
        <end position="71"/>
    </location>
</feature>
<dbReference type="AlphaFoldDB" id="A0AAI8VUQ5"/>
<feature type="region of interest" description="Disordered" evidence="2">
    <location>
        <begin position="43"/>
        <end position="71"/>
    </location>
</feature>
<feature type="domain" description="HIT-type" evidence="3">
    <location>
        <begin position="8"/>
        <end position="43"/>
    </location>
</feature>
<dbReference type="Proteomes" id="UP001295740">
    <property type="component" value="Unassembled WGS sequence"/>
</dbReference>
<dbReference type="EMBL" id="CAUWAG010000018">
    <property type="protein sequence ID" value="CAJ2511080.1"/>
    <property type="molecule type" value="Genomic_DNA"/>
</dbReference>
<proteinExistence type="predicted"/>
<keyword evidence="1" id="KW-0479">Metal-binding</keyword>
<dbReference type="PROSITE" id="PS51083">
    <property type="entry name" value="ZF_HIT"/>
    <property type="match status" value="1"/>
</dbReference>
<dbReference type="SUPFAM" id="SSF144232">
    <property type="entry name" value="HIT/MYND zinc finger-like"/>
    <property type="match status" value="1"/>
</dbReference>
<gene>
    <name evidence="4" type="ORF">KHLLAP_LOCUS11548</name>
</gene>
<dbReference type="CDD" id="cd23024">
    <property type="entry name" value="zf-HIT_ZNHIT2-3"/>
    <property type="match status" value="1"/>
</dbReference>
<keyword evidence="5" id="KW-1185">Reference proteome</keyword>
<reference evidence="4" key="1">
    <citation type="submission" date="2023-10" db="EMBL/GenBank/DDBJ databases">
        <authorList>
            <person name="Hackl T."/>
        </authorList>
    </citation>
    <scope>NUCLEOTIDE SEQUENCE</scope>
</reference>
<evidence type="ECO:0000256" key="2">
    <source>
        <dbReference type="SAM" id="MobiDB-lite"/>
    </source>
</evidence>